<protein>
    <submittedName>
        <fullName evidence="1">Uncharacterized protein</fullName>
    </submittedName>
</protein>
<accession>A0A2P2R283</accession>
<dbReference type="AlphaFoldDB" id="A0A2P2R283"/>
<evidence type="ECO:0000313" key="1">
    <source>
        <dbReference type="EMBL" id="MBX73342.1"/>
    </source>
</evidence>
<proteinExistence type="predicted"/>
<organism evidence="1">
    <name type="scientific">Rhizophora mucronata</name>
    <name type="common">Asiatic mangrove</name>
    <dbReference type="NCBI Taxonomy" id="61149"/>
    <lineage>
        <taxon>Eukaryota</taxon>
        <taxon>Viridiplantae</taxon>
        <taxon>Streptophyta</taxon>
        <taxon>Embryophyta</taxon>
        <taxon>Tracheophyta</taxon>
        <taxon>Spermatophyta</taxon>
        <taxon>Magnoliopsida</taxon>
        <taxon>eudicotyledons</taxon>
        <taxon>Gunneridae</taxon>
        <taxon>Pentapetalae</taxon>
        <taxon>rosids</taxon>
        <taxon>fabids</taxon>
        <taxon>Malpighiales</taxon>
        <taxon>Rhizophoraceae</taxon>
        <taxon>Rhizophora</taxon>
    </lineage>
</organism>
<dbReference type="EMBL" id="GGEC01092858">
    <property type="protein sequence ID" value="MBX73342.1"/>
    <property type="molecule type" value="Transcribed_RNA"/>
</dbReference>
<name>A0A2P2R283_RHIMU</name>
<reference evidence="1" key="1">
    <citation type="submission" date="2018-02" db="EMBL/GenBank/DDBJ databases">
        <title>Rhizophora mucronata_Transcriptome.</title>
        <authorList>
            <person name="Meera S.P."/>
            <person name="Sreeshan A."/>
            <person name="Augustine A."/>
        </authorList>
    </citation>
    <scope>NUCLEOTIDE SEQUENCE</scope>
    <source>
        <tissue evidence="1">Leaf</tissue>
    </source>
</reference>
<sequence length="23" mass="2676">MSVRAFQIEFLQSSMDNIHPLVL</sequence>